<accession>A0A4U9RAU9</accession>
<evidence type="ECO:0000259" key="3">
    <source>
        <dbReference type="Pfam" id="PF10145"/>
    </source>
</evidence>
<feature type="domain" description="Phage tail tape measure protein" evidence="3">
    <location>
        <begin position="227"/>
        <end position="410"/>
    </location>
</feature>
<reference evidence="4 5" key="1">
    <citation type="submission" date="2019-05" db="EMBL/GenBank/DDBJ databases">
        <authorList>
            <consortium name="Pathogen Informatics"/>
        </authorList>
    </citation>
    <scope>NUCLEOTIDE SEQUENCE [LARGE SCALE GENOMIC DNA]</scope>
    <source>
        <strain evidence="4 5">NCTC503</strain>
    </source>
</reference>
<evidence type="ECO:0000313" key="4">
    <source>
        <dbReference type="EMBL" id="VTQ88782.1"/>
    </source>
</evidence>
<dbReference type="NCBIfam" id="TIGR01760">
    <property type="entry name" value="tape_meas_TP901"/>
    <property type="match status" value="1"/>
</dbReference>
<dbReference type="OrthoDB" id="90760at2"/>
<dbReference type="RefSeq" id="WP_138209963.1">
    <property type="nucleotide sequence ID" value="NZ_CBCRUQ010000020.1"/>
</dbReference>
<protein>
    <submittedName>
        <fullName evidence="4">Phage tail tape measure protein, family, core region</fullName>
    </submittedName>
</protein>
<dbReference type="AlphaFoldDB" id="A0A4U9RAU9"/>
<evidence type="ECO:0000256" key="2">
    <source>
        <dbReference type="SAM" id="Coils"/>
    </source>
</evidence>
<name>A0A4U9RAU9_HATHI</name>
<dbReference type="PANTHER" id="PTHR37813">
    <property type="entry name" value="FELS-2 PROPHAGE PROTEIN"/>
    <property type="match status" value="1"/>
</dbReference>
<feature type="coiled-coil region" evidence="2">
    <location>
        <begin position="78"/>
        <end position="140"/>
    </location>
</feature>
<dbReference type="InterPro" id="IPR010090">
    <property type="entry name" value="Phage_tape_meas"/>
</dbReference>
<organism evidence="4 5">
    <name type="scientific">Hathewaya histolytica</name>
    <name type="common">Clostridium histolyticum</name>
    <dbReference type="NCBI Taxonomy" id="1498"/>
    <lineage>
        <taxon>Bacteria</taxon>
        <taxon>Bacillati</taxon>
        <taxon>Bacillota</taxon>
        <taxon>Clostridia</taxon>
        <taxon>Eubacteriales</taxon>
        <taxon>Clostridiaceae</taxon>
        <taxon>Hathewaya</taxon>
    </lineage>
</organism>
<keyword evidence="1" id="KW-1188">Viral release from host cell</keyword>
<evidence type="ECO:0000313" key="5">
    <source>
        <dbReference type="Proteomes" id="UP000308489"/>
    </source>
</evidence>
<keyword evidence="2" id="KW-0175">Coiled coil</keyword>
<dbReference type="EMBL" id="LR590481">
    <property type="protein sequence ID" value="VTQ88782.1"/>
    <property type="molecule type" value="Genomic_DNA"/>
</dbReference>
<dbReference type="Pfam" id="PF10145">
    <property type="entry name" value="PhageMin_Tail"/>
    <property type="match status" value="1"/>
</dbReference>
<proteinExistence type="predicted"/>
<dbReference type="KEGG" id="hhw:NCTC503_01292"/>
<feature type="coiled-coil region" evidence="2">
    <location>
        <begin position="880"/>
        <end position="951"/>
    </location>
</feature>
<keyword evidence="5" id="KW-1185">Reference proteome</keyword>
<dbReference type="Proteomes" id="UP000308489">
    <property type="component" value="Chromosome 1"/>
</dbReference>
<dbReference type="SUPFAM" id="SSF57997">
    <property type="entry name" value="Tropomyosin"/>
    <property type="match status" value="1"/>
</dbReference>
<sequence length="1144" mass="125230">MDLGSIYSSLNLKLDKFDGSIDKAVKGFYKLQLGTEKASTLMDKSVHTAVSNIEKSYNLWEKANERTGKSVYNNSKKIDSYKDRIKLLDNEIKKSEKVLGDIEKQCGKSSKEAETYRSHVLDLKTSHAQLTSELKKAEKETGTFAGRLKLMGKEFERIDKKYEAFDTVGNKFKDIGGKLTTHVTLPVLGAGTAATKFAFDFEKGAAKVSTIADTTKVPIEQLKRGVIDLSNKTGMSTNELNESLYQAISGSIDTAKAVDFLDVAVKAAKGGFTETSTAVDGLTTVLNSYGLEADKANSIANQMLITQNKGKTTFGELATAVGKVTPIAAQLGITTDELFSSLATTTAQGLATSESVTALKAAMSNIIKPSKEAAEAADLLGIEFDTNALKTKGWKKFLLEITDAMKNSDPTIRTLSETMGRNAKQMDKLRAAGKESSSEFKKLVKRQQELRGNMEDLAKAQDSPISGFAKMFGSVQGLNSVLMLTSDTGVAKYNESMQEMKTNTTALDDAYTKMSETTEAKFGRAMNKAKNALMELGIKALPIVEKGIDLISKFADWMGKLSPATQEWIIKIALASAALGPFTSGIGGAIKGVGGLLKTGKKIGTFFGLFKGAKTAATAVEGVGVAATVAKGSAGGGGILGLASGFGAALAPFAPWILGAAGVAAAGYGIYKVLNQDANPAVDLFADKVESTAVIVNKHGMQMQGSIDKTTVKISESTKKAVGAYMKMDEDVTRSLQSIYINTTRITDENKNQIVEKYNAMNKQVIEGINKREEEELTTLGDFFAKSNALMDKEEQGILENIKRHNEEKRQETEGYTKQINEIIDRAMKERGHFDIHAMKEVEEVQRKMKGNAIKILSENELESKVIMERMKEHGTQITKQMASENIKALNEQRDKAKKAAEEQCDKVVKEVIRQRDETKEITDQQATALIEDAQRQRDKTIEAANQTRSQAVDTIFKMNSELIDNVDASTGKVVGTWDRLSGSWERWHPSTKTFRVKMDTSQVYDSMRHIGNGKFMGPGYANGTKYATTGLHEVAEEGFEIVASRQHRWFNGGEKVYNHSESKKILSSMRDRAKFMRSIASEVNNLNRYSDMPSFRSPEALQDTRSISNGDIIMPINIAGEEIDRVIIPRVSNRLALNTRGRR</sequence>
<dbReference type="PANTHER" id="PTHR37813:SF1">
    <property type="entry name" value="FELS-2 PROPHAGE PROTEIN"/>
    <property type="match status" value="1"/>
</dbReference>
<gene>
    <name evidence="4" type="ORF">NCTC503_01292</name>
</gene>
<evidence type="ECO:0000256" key="1">
    <source>
        <dbReference type="ARBA" id="ARBA00022612"/>
    </source>
</evidence>